<gene>
    <name evidence="3" type="ORF">GCM10007877_01410</name>
</gene>
<feature type="compositionally biased region" description="Polar residues" evidence="1">
    <location>
        <begin position="1"/>
        <end position="21"/>
    </location>
</feature>
<keyword evidence="4" id="KW-1185">Reference proteome</keyword>
<dbReference type="AlphaFoldDB" id="A0AA37T6J0"/>
<proteinExistence type="predicted"/>
<keyword evidence="2" id="KW-1133">Transmembrane helix</keyword>
<organism evidence="3 4">
    <name type="scientific">Marinibactrum halimedae</name>
    <dbReference type="NCBI Taxonomy" id="1444977"/>
    <lineage>
        <taxon>Bacteria</taxon>
        <taxon>Pseudomonadati</taxon>
        <taxon>Pseudomonadota</taxon>
        <taxon>Gammaproteobacteria</taxon>
        <taxon>Cellvibrionales</taxon>
        <taxon>Cellvibrionaceae</taxon>
        <taxon>Marinibactrum</taxon>
    </lineage>
</organism>
<comment type="caution">
    <text evidence="3">The sequence shown here is derived from an EMBL/GenBank/DDBJ whole genome shotgun (WGS) entry which is preliminary data.</text>
</comment>
<reference evidence="3 4" key="1">
    <citation type="journal article" date="2014" name="Int. J. Syst. Evol. Microbiol.">
        <title>Complete genome sequence of Corynebacterium casei LMG S-19264T (=DSM 44701T), isolated from a smear-ripened cheese.</title>
        <authorList>
            <consortium name="US DOE Joint Genome Institute (JGI-PGF)"/>
            <person name="Walter F."/>
            <person name="Albersmeier A."/>
            <person name="Kalinowski J."/>
            <person name="Ruckert C."/>
        </authorList>
    </citation>
    <scope>NUCLEOTIDE SEQUENCE [LARGE SCALE GENOMIC DNA]</scope>
    <source>
        <strain evidence="3 4">NBRC 110095</strain>
    </source>
</reference>
<feature type="transmembrane region" description="Helical" evidence="2">
    <location>
        <begin position="35"/>
        <end position="55"/>
    </location>
</feature>
<feature type="region of interest" description="Disordered" evidence="1">
    <location>
        <begin position="1"/>
        <end position="27"/>
    </location>
</feature>
<evidence type="ECO:0000313" key="4">
    <source>
        <dbReference type="Proteomes" id="UP001156870"/>
    </source>
</evidence>
<sequence>MASIKTISVLNGGMNSSSETPESAEVSTAGRRGRVTAILLFVVLLAPMLVAYFIFKTGLGLPKGTINKGVLIQPALPISTLQLETLQNGEPFILDTSRWHILIPVFSDCNNVCASMLYTTRQVHIRLGKNVHRLARVVITDGSLSPNFKAELKEAHPGLQIAVASPEVWRSVFPLSSSEERYVLVDQNGFMMMSYRFDEKGEHLLKDVERMLKFSHE</sequence>
<dbReference type="RefSeq" id="WP_232595633.1">
    <property type="nucleotide sequence ID" value="NZ_BSPD01000003.1"/>
</dbReference>
<dbReference type="EMBL" id="BSPD01000003">
    <property type="protein sequence ID" value="GLS24430.1"/>
    <property type="molecule type" value="Genomic_DNA"/>
</dbReference>
<evidence type="ECO:0000256" key="2">
    <source>
        <dbReference type="SAM" id="Phobius"/>
    </source>
</evidence>
<keyword evidence="2" id="KW-0812">Transmembrane</keyword>
<dbReference type="Proteomes" id="UP001156870">
    <property type="component" value="Unassembled WGS sequence"/>
</dbReference>
<evidence type="ECO:0000313" key="3">
    <source>
        <dbReference type="EMBL" id="GLS24430.1"/>
    </source>
</evidence>
<keyword evidence="2" id="KW-0472">Membrane</keyword>
<evidence type="ECO:0008006" key="5">
    <source>
        <dbReference type="Google" id="ProtNLM"/>
    </source>
</evidence>
<evidence type="ECO:0000256" key="1">
    <source>
        <dbReference type="SAM" id="MobiDB-lite"/>
    </source>
</evidence>
<protein>
    <recommendedName>
        <fullName evidence="5">SCO family protein</fullName>
    </recommendedName>
</protein>
<name>A0AA37T6J0_9GAMM</name>
<accession>A0AA37T6J0</accession>